<dbReference type="AlphaFoldDB" id="A0A5P8VT78"/>
<dbReference type="KEGG" id="nsh:GXM_00869"/>
<gene>
    <name evidence="2" type="ORF">GXM_00869</name>
</gene>
<dbReference type="Pfam" id="PF10047">
    <property type="entry name" value="DUF2281"/>
    <property type="match status" value="1"/>
</dbReference>
<name>A0A5P8VT78_9NOSO</name>
<evidence type="ECO:0000313" key="2">
    <source>
        <dbReference type="EMBL" id="QFS43396.1"/>
    </source>
</evidence>
<feature type="domain" description="DUF2281" evidence="1">
    <location>
        <begin position="38"/>
        <end position="71"/>
    </location>
</feature>
<dbReference type="EMBL" id="CP045226">
    <property type="protein sequence ID" value="QFS43396.1"/>
    <property type="molecule type" value="Genomic_DNA"/>
</dbReference>
<accession>A0A5P8VT78</accession>
<organism evidence="2 3">
    <name type="scientific">Nostoc sphaeroides CCNUC1</name>
    <dbReference type="NCBI Taxonomy" id="2653204"/>
    <lineage>
        <taxon>Bacteria</taxon>
        <taxon>Bacillati</taxon>
        <taxon>Cyanobacteriota</taxon>
        <taxon>Cyanophyceae</taxon>
        <taxon>Nostocales</taxon>
        <taxon>Nostocaceae</taxon>
        <taxon>Nostoc</taxon>
    </lineage>
</organism>
<sequence length="119" mass="13694">MYANVFICHQRDRIKYNKSKQFFPFVKRMDTLTTNRQTLIEAINALPDEKLIELASFVEYLQYKSTRQKEVNNHGSSFLMSIAGLGASAETDVSEQDEDILKNEIDSVRGWGLKADDRT</sequence>
<proteinExistence type="predicted"/>
<dbReference type="InterPro" id="IPR018739">
    <property type="entry name" value="DUF2281"/>
</dbReference>
<dbReference type="Proteomes" id="UP000326678">
    <property type="component" value="Chromosome Gxm1"/>
</dbReference>
<keyword evidence="3" id="KW-1185">Reference proteome</keyword>
<protein>
    <recommendedName>
        <fullName evidence="1">DUF2281 domain-containing protein</fullName>
    </recommendedName>
</protein>
<reference evidence="2 3" key="1">
    <citation type="submission" date="2019-10" db="EMBL/GenBank/DDBJ databases">
        <title>Genomic and transcriptomic insights into the perfect genentic adaptation of a filamentous nitrogen-fixing cyanobacterium to rice fields.</title>
        <authorList>
            <person name="Chen Z."/>
        </authorList>
    </citation>
    <scope>NUCLEOTIDE SEQUENCE [LARGE SCALE GENOMIC DNA]</scope>
    <source>
        <strain evidence="2">CCNUC1</strain>
    </source>
</reference>
<evidence type="ECO:0000259" key="1">
    <source>
        <dbReference type="Pfam" id="PF10047"/>
    </source>
</evidence>
<evidence type="ECO:0000313" key="3">
    <source>
        <dbReference type="Proteomes" id="UP000326678"/>
    </source>
</evidence>